<dbReference type="InterPro" id="IPR016024">
    <property type="entry name" value="ARM-type_fold"/>
</dbReference>
<name>A0A6I1I7A4_9BURK</name>
<reference evidence="1 2" key="1">
    <citation type="submission" date="2019-10" db="EMBL/GenBank/DDBJ databases">
        <title>Three novel species isolated from a subtropical stream in China.</title>
        <authorList>
            <person name="Lu H."/>
        </authorList>
    </citation>
    <scope>NUCLEOTIDE SEQUENCE [LARGE SCALE GENOMIC DNA]</scope>
    <source>
        <strain evidence="1 2">FT13W</strain>
    </source>
</reference>
<accession>A0A6I1I7A4</accession>
<keyword evidence="2" id="KW-1185">Reference proteome</keyword>
<dbReference type="EMBL" id="WFLI01000001">
    <property type="protein sequence ID" value="KAB8066775.1"/>
    <property type="molecule type" value="Genomic_DNA"/>
</dbReference>
<dbReference type="Gene3D" id="1.25.40.290">
    <property type="entry name" value="ARM repeat domains"/>
    <property type="match status" value="1"/>
</dbReference>
<protein>
    <submittedName>
        <fullName evidence="1">DNA alkylation repair protein</fullName>
    </submittedName>
</protein>
<organism evidence="1 2">
    <name type="scientific">Janthinobacterium violaceinigrum</name>
    <dbReference type="NCBI Taxonomy" id="2654252"/>
    <lineage>
        <taxon>Bacteria</taxon>
        <taxon>Pseudomonadati</taxon>
        <taxon>Pseudomonadota</taxon>
        <taxon>Betaproteobacteria</taxon>
        <taxon>Burkholderiales</taxon>
        <taxon>Oxalobacteraceae</taxon>
        <taxon>Janthinobacterium</taxon>
    </lineage>
</organism>
<dbReference type="PANTHER" id="PTHR34070:SF1">
    <property type="entry name" value="DNA ALKYLATION REPAIR PROTEIN"/>
    <property type="match status" value="1"/>
</dbReference>
<dbReference type="AlphaFoldDB" id="A0A6I1I7A4"/>
<gene>
    <name evidence="1" type="ORF">GCN75_00435</name>
</gene>
<dbReference type="InterPro" id="IPR014825">
    <property type="entry name" value="DNA_alkylation"/>
</dbReference>
<dbReference type="Pfam" id="PF08713">
    <property type="entry name" value="DNA_alkylation"/>
    <property type="match status" value="1"/>
</dbReference>
<proteinExistence type="predicted"/>
<comment type="caution">
    <text evidence="1">The sequence shown here is derived from an EMBL/GenBank/DDBJ whole genome shotgun (WGS) entry which is preliminary data.</text>
</comment>
<evidence type="ECO:0000313" key="2">
    <source>
        <dbReference type="Proteomes" id="UP000468717"/>
    </source>
</evidence>
<evidence type="ECO:0000313" key="1">
    <source>
        <dbReference type="EMBL" id="KAB8066775.1"/>
    </source>
</evidence>
<dbReference type="CDD" id="cd07064">
    <property type="entry name" value="AlkD_like_1"/>
    <property type="match status" value="1"/>
</dbReference>
<dbReference type="Proteomes" id="UP000468717">
    <property type="component" value="Unassembled WGS sequence"/>
</dbReference>
<dbReference type="PANTHER" id="PTHR34070">
    <property type="entry name" value="ARMADILLO-TYPE FOLD"/>
    <property type="match status" value="1"/>
</dbReference>
<sequence>MDQSMDLHAELKAALEAVAEPGRAGPMQAYMRDQFVFLGVAAPQRRTAARTLLAGLKGIDGGTLLEHAQLLWQQPEREYQHVALDMLALHRRQLGIEHIPTLLGLVRQRAWWDSVDGMAGIVGDVLQAELRRGGDGHAHMDTALRHDDYWLRRIAMLHQLGWRANTDAAWLFGAALALAHEDEFFIRKAIGWALRDYARHAPEAVTAFADAHRQQLSPLTRREALKHQPR</sequence>
<dbReference type="SUPFAM" id="SSF48371">
    <property type="entry name" value="ARM repeat"/>
    <property type="match status" value="1"/>
</dbReference>
<dbReference type="Gene3D" id="1.20.1660.10">
    <property type="entry name" value="Hypothetical protein (EF3068)"/>
    <property type="match status" value="1"/>
</dbReference>